<evidence type="ECO:0000256" key="1">
    <source>
        <dbReference type="SAM" id="SignalP"/>
    </source>
</evidence>
<evidence type="ECO:0000313" key="3">
    <source>
        <dbReference type="Proteomes" id="UP001470230"/>
    </source>
</evidence>
<dbReference type="EMBL" id="JAPFFF010000015">
    <property type="protein sequence ID" value="KAK8866808.1"/>
    <property type="molecule type" value="Genomic_DNA"/>
</dbReference>
<evidence type="ECO:0000313" key="2">
    <source>
        <dbReference type="EMBL" id="KAK8866808.1"/>
    </source>
</evidence>
<gene>
    <name evidence="2" type="ORF">M9Y10_009776</name>
</gene>
<feature type="signal peptide" evidence="1">
    <location>
        <begin position="1"/>
        <end position="20"/>
    </location>
</feature>
<accession>A0ABR2IQ88</accession>
<proteinExistence type="predicted"/>
<keyword evidence="3" id="KW-1185">Reference proteome</keyword>
<name>A0ABR2IQ88_9EUKA</name>
<feature type="chain" id="PRO_5046892673" evidence="1">
    <location>
        <begin position="21"/>
        <end position="165"/>
    </location>
</feature>
<keyword evidence="1" id="KW-0732">Signal</keyword>
<comment type="caution">
    <text evidence="2">The sequence shown here is derived from an EMBL/GenBank/DDBJ whole genome shotgun (WGS) entry which is preliminary data.</text>
</comment>
<organism evidence="2 3">
    <name type="scientific">Tritrichomonas musculus</name>
    <dbReference type="NCBI Taxonomy" id="1915356"/>
    <lineage>
        <taxon>Eukaryota</taxon>
        <taxon>Metamonada</taxon>
        <taxon>Parabasalia</taxon>
        <taxon>Tritrichomonadida</taxon>
        <taxon>Tritrichomonadidae</taxon>
        <taxon>Tritrichomonas</taxon>
    </lineage>
</organism>
<protein>
    <submittedName>
        <fullName evidence="2">Uncharacterized protein</fullName>
    </submittedName>
</protein>
<sequence length="165" mass="18555">MFFFVFGILSLSINYPLIIGVPSDSKLKNIASFDVKENLPSNLCIFIIDQVEQPQITTIRQLMQWGNSARVCQNVGNYLQFSSLDSSKIDFVSKMRHDYEAVMDIDSKNECVCKLRYYHGGLVVIRVGDNEDIAITEALEKLPEKTSLAFVAANGELFGPKSHEL</sequence>
<reference evidence="2 3" key="1">
    <citation type="submission" date="2024-04" db="EMBL/GenBank/DDBJ databases">
        <title>Tritrichomonas musculus Genome.</title>
        <authorList>
            <person name="Alves-Ferreira E."/>
            <person name="Grigg M."/>
            <person name="Lorenzi H."/>
            <person name="Galac M."/>
        </authorList>
    </citation>
    <scope>NUCLEOTIDE SEQUENCE [LARGE SCALE GENOMIC DNA]</scope>
    <source>
        <strain evidence="2 3">EAF2021</strain>
    </source>
</reference>
<dbReference type="Proteomes" id="UP001470230">
    <property type="component" value="Unassembled WGS sequence"/>
</dbReference>